<dbReference type="EMBL" id="JBHUEM010000055">
    <property type="protein sequence ID" value="MFD1739441.1"/>
    <property type="molecule type" value="Genomic_DNA"/>
</dbReference>
<evidence type="ECO:0008006" key="4">
    <source>
        <dbReference type="Google" id="ProtNLM"/>
    </source>
</evidence>
<gene>
    <name evidence="2" type="ORF">ACFSCX_23450</name>
</gene>
<name>A0ABW4LWL1_9BACI</name>
<organism evidence="2 3">
    <name type="scientific">Bacillus salitolerans</name>
    <dbReference type="NCBI Taxonomy" id="1437434"/>
    <lineage>
        <taxon>Bacteria</taxon>
        <taxon>Bacillati</taxon>
        <taxon>Bacillota</taxon>
        <taxon>Bacilli</taxon>
        <taxon>Bacillales</taxon>
        <taxon>Bacillaceae</taxon>
        <taxon>Bacillus</taxon>
    </lineage>
</organism>
<dbReference type="Proteomes" id="UP001597214">
    <property type="component" value="Unassembled WGS sequence"/>
</dbReference>
<comment type="caution">
    <text evidence="2">The sequence shown here is derived from an EMBL/GenBank/DDBJ whole genome shotgun (WGS) entry which is preliminary data.</text>
</comment>
<evidence type="ECO:0000313" key="3">
    <source>
        <dbReference type="Proteomes" id="UP001597214"/>
    </source>
</evidence>
<keyword evidence="1" id="KW-1133">Transmembrane helix</keyword>
<feature type="transmembrane region" description="Helical" evidence="1">
    <location>
        <begin position="76"/>
        <end position="96"/>
    </location>
</feature>
<proteinExistence type="predicted"/>
<evidence type="ECO:0000256" key="1">
    <source>
        <dbReference type="SAM" id="Phobius"/>
    </source>
</evidence>
<protein>
    <recommendedName>
        <fullName evidence="4">DUF3784 domain-containing protein</fullName>
    </recommendedName>
</protein>
<feature type="transmembrane region" description="Helical" evidence="1">
    <location>
        <begin position="48"/>
        <end position="70"/>
    </location>
</feature>
<keyword evidence="3" id="KW-1185">Reference proteome</keyword>
<sequence length="98" mass="11505">MLADIIIMFFVIIPLYAILLWTFFDPVESLLFGRRWKYKERPELSKEIIHYTKFASLTAMIGLPFVLLGIMLDILFLKFTLVLFPLVFIIGAFIIFRA</sequence>
<reference evidence="3" key="1">
    <citation type="journal article" date="2019" name="Int. J. Syst. Evol. Microbiol.">
        <title>The Global Catalogue of Microorganisms (GCM) 10K type strain sequencing project: providing services to taxonomists for standard genome sequencing and annotation.</title>
        <authorList>
            <consortium name="The Broad Institute Genomics Platform"/>
            <consortium name="The Broad Institute Genome Sequencing Center for Infectious Disease"/>
            <person name="Wu L."/>
            <person name="Ma J."/>
        </authorList>
    </citation>
    <scope>NUCLEOTIDE SEQUENCE [LARGE SCALE GENOMIC DNA]</scope>
    <source>
        <strain evidence="3">CCUG 49339</strain>
    </source>
</reference>
<keyword evidence="1" id="KW-0812">Transmembrane</keyword>
<keyword evidence="1" id="KW-0472">Membrane</keyword>
<accession>A0ABW4LWL1</accession>
<dbReference type="RefSeq" id="WP_377930682.1">
    <property type="nucleotide sequence ID" value="NZ_JBHUEM010000055.1"/>
</dbReference>
<feature type="transmembrane region" description="Helical" evidence="1">
    <location>
        <begin position="6"/>
        <end position="27"/>
    </location>
</feature>
<evidence type="ECO:0000313" key="2">
    <source>
        <dbReference type="EMBL" id="MFD1739441.1"/>
    </source>
</evidence>